<dbReference type="OrthoDB" id="5289754at2"/>
<dbReference type="KEGG" id="pvr:PverR02_15915"/>
<gene>
    <name evidence="6" type="ORF">HBO43_10770</name>
</gene>
<dbReference type="InterPro" id="IPR036390">
    <property type="entry name" value="WH_DNA-bd_sf"/>
</dbReference>
<dbReference type="InterPro" id="IPR000847">
    <property type="entry name" value="LysR_HTH_N"/>
</dbReference>
<dbReference type="GO" id="GO:0003677">
    <property type="term" value="F:DNA binding"/>
    <property type="evidence" value="ECO:0007669"/>
    <property type="project" value="UniProtKB-KW"/>
</dbReference>
<name>A0A7Y0ZSB2_PSEVE</name>
<reference evidence="6 7" key="1">
    <citation type="journal article" date="2020" name="Front. Microbiol.">
        <title>Genetic Organization of the aprX-lipA2 Operon Affects the Proteolytic Potential of Pseudomonas Species in Milk.</title>
        <authorList>
            <person name="Maier C."/>
            <person name="Huptas C."/>
            <person name="von Neubeck M."/>
            <person name="Scherer S."/>
            <person name="Wenning M."/>
            <person name="Lucking G."/>
        </authorList>
    </citation>
    <scope>NUCLEOTIDE SEQUENCE [LARGE SCALE GENOMIC DNA]</scope>
    <source>
        <strain evidence="6 7">WS 4671</strain>
    </source>
</reference>
<protein>
    <submittedName>
        <fullName evidence="6">LysR family transcriptional regulator</fullName>
    </submittedName>
</protein>
<dbReference type="Pfam" id="PF00126">
    <property type="entry name" value="HTH_1"/>
    <property type="match status" value="1"/>
</dbReference>
<evidence type="ECO:0000313" key="7">
    <source>
        <dbReference type="Proteomes" id="UP000552560"/>
    </source>
</evidence>
<dbReference type="InterPro" id="IPR005119">
    <property type="entry name" value="LysR_subst-bd"/>
</dbReference>
<organism evidence="6 7">
    <name type="scientific">Pseudomonas veronii</name>
    <dbReference type="NCBI Taxonomy" id="76761"/>
    <lineage>
        <taxon>Bacteria</taxon>
        <taxon>Pseudomonadati</taxon>
        <taxon>Pseudomonadota</taxon>
        <taxon>Gammaproteobacteria</taxon>
        <taxon>Pseudomonadales</taxon>
        <taxon>Pseudomonadaceae</taxon>
        <taxon>Pseudomonas</taxon>
    </lineage>
</organism>
<dbReference type="Proteomes" id="UP000552560">
    <property type="component" value="Unassembled WGS sequence"/>
</dbReference>
<evidence type="ECO:0000256" key="2">
    <source>
        <dbReference type="ARBA" id="ARBA00023015"/>
    </source>
</evidence>
<keyword evidence="3" id="KW-0238">DNA-binding</keyword>
<dbReference type="GeneID" id="47556642"/>
<evidence type="ECO:0000256" key="3">
    <source>
        <dbReference type="ARBA" id="ARBA00023125"/>
    </source>
</evidence>
<dbReference type="AlphaFoldDB" id="A0A7Y0ZSB2"/>
<dbReference type="PROSITE" id="PS50931">
    <property type="entry name" value="HTH_LYSR"/>
    <property type="match status" value="1"/>
</dbReference>
<dbReference type="RefSeq" id="WP_046383487.1">
    <property type="nucleotide sequence ID" value="NZ_CP018420.1"/>
</dbReference>
<dbReference type="SUPFAM" id="SSF46785">
    <property type="entry name" value="Winged helix' DNA-binding domain"/>
    <property type="match status" value="1"/>
</dbReference>
<dbReference type="PANTHER" id="PTHR30346:SF0">
    <property type="entry name" value="HCA OPERON TRANSCRIPTIONAL ACTIVATOR HCAR"/>
    <property type="match status" value="1"/>
</dbReference>
<dbReference type="PANTHER" id="PTHR30346">
    <property type="entry name" value="TRANSCRIPTIONAL DUAL REGULATOR HCAR-RELATED"/>
    <property type="match status" value="1"/>
</dbReference>
<evidence type="ECO:0000256" key="1">
    <source>
        <dbReference type="ARBA" id="ARBA00009437"/>
    </source>
</evidence>
<dbReference type="PRINTS" id="PR00039">
    <property type="entry name" value="HTHLYSR"/>
</dbReference>
<evidence type="ECO:0000259" key="5">
    <source>
        <dbReference type="PROSITE" id="PS50931"/>
    </source>
</evidence>
<proteinExistence type="inferred from homology"/>
<comment type="similarity">
    <text evidence="1">Belongs to the LysR transcriptional regulatory family.</text>
</comment>
<comment type="caution">
    <text evidence="6">The sequence shown here is derived from an EMBL/GenBank/DDBJ whole genome shotgun (WGS) entry which is preliminary data.</text>
</comment>
<dbReference type="Gene3D" id="3.40.190.10">
    <property type="entry name" value="Periplasmic binding protein-like II"/>
    <property type="match status" value="2"/>
</dbReference>
<keyword evidence="2" id="KW-0805">Transcription regulation</keyword>
<accession>A0A7Y0ZSB2</accession>
<dbReference type="GO" id="GO:0003700">
    <property type="term" value="F:DNA-binding transcription factor activity"/>
    <property type="evidence" value="ECO:0007669"/>
    <property type="project" value="InterPro"/>
</dbReference>
<keyword evidence="4" id="KW-0804">Transcription</keyword>
<sequence length="300" mass="32508">MEIKHLRAFVTLAQELHFGRAAQQLSIVQPALSMQIKLLEEELGVRLFERSRHSVALTEVGLIFLPEARATLHQAAHAADVARASGRGEIGRVRLGFVSSVLPELLPTLIRSLHQRFPRIELELKDMPGPDQTAALKNGQLDFGLMRLPAVAPGIQTLEVLRETFIVALHGDHPLAVCGTLHPTALANVPVFVLGRRYAPGFYDGLMHAVSTHGAQLEIASELGEFTTMLALVSAGLGVGLLPARAGRALPANVMSKPLELGDYRATTGLAWVDLDSPVKNTVFNLVNELLADPAAERFR</sequence>
<evidence type="ECO:0000256" key="4">
    <source>
        <dbReference type="ARBA" id="ARBA00023163"/>
    </source>
</evidence>
<dbReference type="SUPFAM" id="SSF53850">
    <property type="entry name" value="Periplasmic binding protein-like II"/>
    <property type="match status" value="1"/>
</dbReference>
<dbReference type="EMBL" id="JAAQWE010000008">
    <property type="protein sequence ID" value="NMX97076.1"/>
    <property type="molecule type" value="Genomic_DNA"/>
</dbReference>
<dbReference type="FunFam" id="1.10.10.10:FF:000001">
    <property type="entry name" value="LysR family transcriptional regulator"/>
    <property type="match status" value="1"/>
</dbReference>
<feature type="domain" description="HTH lysR-type" evidence="5">
    <location>
        <begin position="1"/>
        <end position="58"/>
    </location>
</feature>
<dbReference type="CDD" id="cd08414">
    <property type="entry name" value="PBP2_LTTR_aromatics_like"/>
    <property type="match status" value="1"/>
</dbReference>
<dbReference type="Pfam" id="PF03466">
    <property type="entry name" value="LysR_substrate"/>
    <property type="match status" value="1"/>
</dbReference>
<evidence type="ECO:0000313" key="6">
    <source>
        <dbReference type="EMBL" id="NMX97076.1"/>
    </source>
</evidence>
<dbReference type="Gene3D" id="1.10.10.10">
    <property type="entry name" value="Winged helix-like DNA-binding domain superfamily/Winged helix DNA-binding domain"/>
    <property type="match status" value="1"/>
</dbReference>
<dbReference type="InterPro" id="IPR036388">
    <property type="entry name" value="WH-like_DNA-bd_sf"/>
</dbReference>
<dbReference type="GO" id="GO:0032993">
    <property type="term" value="C:protein-DNA complex"/>
    <property type="evidence" value="ECO:0007669"/>
    <property type="project" value="TreeGrafter"/>
</dbReference>